<evidence type="ECO:0000256" key="1">
    <source>
        <dbReference type="SAM" id="SignalP"/>
    </source>
</evidence>
<dbReference type="InParanoid" id="A0A286UI38"/>
<gene>
    <name evidence="3" type="ORF">PNOK_0420600</name>
</gene>
<dbReference type="PANTHER" id="PTHR24094:SF15">
    <property type="entry name" value="AMP-DEPENDENT SYNTHETASE_LIGASE DOMAIN-CONTAINING PROTEIN-RELATED"/>
    <property type="match status" value="1"/>
</dbReference>
<dbReference type="AlphaFoldDB" id="A0A286UI38"/>
<keyword evidence="4" id="KW-1185">Reference proteome</keyword>
<sequence>MLGFLKVFSLCALTLLTASLIEATPLESRALPNVIDTATAKTYISQLTVAAEANSGTYSRDKFKAWIIISGKCDTRETVLKRDGTNVKVDSECKPTSGSWISPYTGKAFTDASKLDIDHIVPLKEAWVSGASSWTDAKREEFANDLIRPQLLAVDASSNRSKGSKDVAKWVPPLSSYVCTYVRAFVQVKHHYGLSVDSAEKSAIETHLNAC</sequence>
<keyword evidence="1" id="KW-0732">Signal</keyword>
<accession>A0A286UI38</accession>
<proteinExistence type="predicted"/>
<name>A0A286UI38_9AGAM</name>
<dbReference type="PANTHER" id="PTHR24094">
    <property type="entry name" value="SECRETED PROTEIN"/>
    <property type="match status" value="1"/>
</dbReference>
<dbReference type="OrthoDB" id="3162605at2759"/>
<evidence type="ECO:0000313" key="3">
    <source>
        <dbReference type="EMBL" id="PAV19273.1"/>
    </source>
</evidence>
<reference evidence="3 4" key="1">
    <citation type="journal article" date="2017" name="Mol. Ecol.">
        <title>Comparative and population genomic landscape of Phellinus noxius: A hypervariable fungus causing root rot in trees.</title>
        <authorList>
            <person name="Chung C.L."/>
            <person name="Lee T.J."/>
            <person name="Akiba M."/>
            <person name="Lee H.H."/>
            <person name="Kuo T.H."/>
            <person name="Liu D."/>
            <person name="Ke H.M."/>
            <person name="Yokoi T."/>
            <person name="Roa M.B."/>
            <person name="Lu M.J."/>
            <person name="Chang Y.Y."/>
            <person name="Ann P.J."/>
            <person name="Tsai J.N."/>
            <person name="Chen C.Y."/>
            <person name="Tzean S.S."/>
            <person name="Ota Y."/>
            <person name="Hattori T."/>
            <person name="Sahashi N."/>
            <person name="Liou R.F."/>
            <person name="Kikuchi T."/>
            <person name="Tsai I.J."/>
        </authorList>
    </citation>
    <scope>NUCLEOTIDE SEQUENCE [LARGE SCALE GENOMIC DNA]</scope>
    <source>
        <strain evidence="3 4">FFPRI411160</strain>
    </source>
</reference>
<dbReference type="Proteomes" id="UP000217199">
    <property type="component" value="Unassembled WGS sequence"/>
</dbReference>
<dbReference type="Pfam" id="PF07510">
    <property type="entry name" value="GmrSD_C"/>
    <property type="match status" value="1"/>
</dbReference>
<dbReference type="InterPro" id="IPR011089">
    <property type="entry name" value="GmrSD_C"/>
</dbReference>
<comment type="caution">
    <text evidence="3">The sequence shown here is derived from an EMBL/GenBank/DDBJ whole genome shotgun (WGS) entry which is preliminary data.</text>
</comment>
<dbReference type="EMBL" id="NBII01000004">
    <property type="protein sequence ID" value="PAV19273.1"/>
    <property type="molecule type" value="Genomic_DNA"/>
</dbReference>
<organism evidence="3 4">
    <name type="scientific">Pyrrhoderma noxium</name>
    <dbReference type="NCBI Taxonomy" id="2282107"/>
    <lineage>
        <taxon>Eukaryota</taxon>
        <taxon>Fungi</taxon>
        <taxon>Dikarya</taxon>
        <taxon>Basidiomycota</taxon>
        <taxon>Agaricomycotina</taxon>
        <taxon>Agaricomycetes</taxon>
        <taxon>Hymenochaetales</taxon>
        <taxon>Hymenochaetaceae</taxon>
        <taxon>Pyrrhoderma</taxon>
    </lineage>
</organism>
<evidence type="ECO:0000259" key="2">
    <source>
        <dbReference type="Pfam" id="PF07510"/>
    </source>
</evidence>
<evidence type="ECO:0000313" key="4">
    <source>
        <dbReference type="Proteomes" id="UP000217199"/>
    </source>
</evidence>
<feature type="chain" id="PRO_5013615241" description="GmrSD restriction endonucleases C-terminal domain-containing protein" evidence="1">
    <location>
        <begin position="24"/>
        <end position="211"/>
    </location>
</feature>
<feature type="signal peptide" evidence="1">
    <location>
        <begin position="1"/>
        <end position="23"/>
    </location>
</feature>
<feature type="domain" description="GmrSD restriction endonucleases C-terminal" evidence="2">
    <location>
        <begin position="104"/>
        <end position="203"/>
    </location>
</feature>
<dbReference type="STRING" id="2282107.A0A286UI38"/>
<protein>
    <recommendedName>
        <fullName evidence="2">GmrSD restriction endonucleases C-terminal domain-containing protein</fullName>
    </recommendedName>
</protein>